<dbReference type="PATRIC" id="fig|110500.4.peg.253"/>
<comment type="similarity">
    <text evidence="3 14">Belongs to the IPP transferase family.</text>
</comment>
<keyword evidence="6 14" id="KW-0808">Transferase</keyword>
<evidence type="ECO:0000256" key="6">
    <source>
        <dbReference type="ARBA" id="ARBA00022679"/>
    </source>
</evidence>
<dbReference type="Pfam" id="PF01715">
    <property type="entry name" value="IPPT"/>
    <property type="match status" value="1"/>
</dbReference>
<evidence type="ECO:0000256" key="14">
    <source>
        <dbReference type="RuleBase" id="RU003785"/>
    </source>
</evidence>
<name>A0A124FYE3_9FIRM</name>
<organism evidence="15 16">
    <name type="scientific">Pelotomaculum thermopropionicum</name>
    <dbReference type="NCBI Taxonomy" id="110500"/>
    <lineage>
        <taxon>Bacteria</taxon>
        <taxon>Bacillati</taxon>
        <taxon>Bacillota</taxon>
        <taxon>Clostridia</taxon>
        <taxon>Eubacteriales</taxon>
        <taxon>Desulfotomaculaceae</taxon>
        <taxon>Pelotomaculum</taxon>
    </lineage>
</organism>
<evidence type="ECO:0000256" key="10">
    <source>
        <dbReference type="ARBA" id="ARBA00022842"/>
    </source>
</evidence>
<evidence type="ECO:0000256" key="1">
    <source>
        <dbReference type="ARBA" id="ARBA00001946"/>
    </source>
</evidence>
<reference evidence="16" key="1">
    <citation type="journal article" date="2015" name="MBio">
        <title>Genome-Resolved Metagenomic Analysis Reveals Roles for Candidate Phyla and Other Microbial Community Members in Biogeochemical Transformations in Oil Reservoirs.</title>
        <authorList>
            <person name="Hu P."/>
            <person name="Tom L."/>
            <person name="Singh A."/>
            <person name="Thomas B.C."/>
            <person name="Baker B.J."/>
            <person name="Piceno Y.M."/>
            <person name="Andersen G.L."/>
            <person name="Banfield J.F."/>
        </authorList>
    </citation>
    <scope>NUCLEOTIDE SEQUENCE [LARGE SCALE GENOMIC DNA]</scope>
</reference>
<dbReference type="EC" id="2.5.1.75" evidence="4 12"/>
<gene>
    <name evidence="15" type="ORF">XD97_0771</name>
</gene>
<evidence type="ECO:0000256" key="11">
    <source>
        <dbReference type="ARBA" id="ARBA00049563"/>
    </source>
</evidence>
<comment type="cofactor">
    <cofactor evidence="1">
        <name>Mg(2+)</name>
        <dbReference type="ChEBI" id="CHEBI:18420"/>
    </cofactor>
</comment>
<evidence type="ECO:0000313" key="16">
    <source>
        <dbReference type="Proteomes" id="UP000054705"/>
    </source>
</evidence>
<dbReference type="Gene3D" id="3.40.50.300">
    <property type="entry name" value="P-loop containing nucleotide triphosphate hydrolases"/>
    <property type="match status" value="1"/>
</dbReference>
<proteinExistence type="inferred from homology"/>
<evidence type="ECO:0000256" key="8">
    <source>
        <dbReference type="ARBA" id="ARBA00022741"/>
    </source>
</evidence>
<dbReference type="InterPro" id="IPR027417">
    <property type="entry name" value="P-loop_NTPase"/>
</dbReference>
<evidence type="ECO:0000256" key="13">
    <source>
        <dbReference type="RuleBase" id="RU003784"/>
    </source>
</evidence>
<comment type="caution">
    <text evidence="15">The sequence shown here is derived from an EMBL/GenBank/DDBJ whole genome shotgun (WGS) entry which is preliminary data.</text>
</comment>
<accession>A0A124FYE3</accession>
<dbReference type="FunFam" id="1.10.20.140:FF:000001">
    <property type="entry name" value="tRNA dimethylallyltransferase"/>
    <property type="match status" value="1"/>
</dbReference>
<comment type="function">
    <text evidence="2 13">Catalyzes the transfer of a dimethylallyl group onto the adenine at position 37 in tRNAs that read codons beginning with uridine, leading to the formation of N6-(dimethylallyl)adenosine (i(6)A).</text>
</comment>
<keyword evidence="9 14" id="KW-0067">ATP-binding</keyword>
<evidence type="ECO:0000256" key="7">
    <source>
        <dbReference type="ARBA" id="ARBA00022694"/>
    </source>
</evidence>
<evidence type="ECO:0000256" key="2">
    <source>
        <dbReference type="ARBA" id="ARBA00003213"/>
    </source>
</evidence>
<dbReference type="InterPro" id="IPR018022">
    <property type="entry name" value="IPT"/>
</dbReference>
<dbReference type="GO" id="GO:0052381">
    <property type="term" value="F:tRNA dimethylallyltransferase activity"/>
    <property type="evidence" value="ECO:0007669"/>
    <property type="project" value="UniProtKB-EC"/>
</dbReference>
<evidence type="ECO:0000256" key="3">
    <source>
        <dbReference type="ARBA" id="ARBA00005842"/>
    </source>
</evidence>
<dbReference type="InterPro" id="IPR039657">
    <property type="entry name" value="Dimethylallyltransferase"/>
</dbReference>
<keyword evidence="8 14" id="KW-0547">Nucleotide-binding</keyword>
<dbReference type="EMBL" id="LGGS01000191">
    <property type="protein sequence ID" value="KUK80920.1"/>
    <property type="molecule type" value="Genomic_DNA"/>
</dbReference>
<keyword evidence="10" id="KW-0460">Magnesium</keyword>
<dbReference type="PANTHER" id="PTHR11088">
    <property type="entry name" value="TRNA DIMETHYLALLYLTRANSFERASE"/>
    <property type="match status" value="1"/>
</dbReference>
<dbReference type="Gene3D" id="1.10.20.140">
    <property type="match status" value="1"/>
</dbReference>
<dbReference type="PANTHER" id="PTHR11088:SF60">
    <property type="entry name" value="TRNA DIMETHYLALLYLTRANSFERASE"/>
    <property type="match status" value="1"/>
</dbReference>
<dbReference type="GO" id="GO:0005524">
    <property type="term" value="F:ATP binding"/>
    <property type="evidence" value="ECO:0007669"/>
    <property type="project" value="UniProtKB-KW"/>
</dbReference>
<sequence>MNNSTEELKIDIVDPDEDYSVALFQKQAREVIADIHNRNKIPVLVGGTGLYIRAVIDDYDFSGIGGNQYLRELLFKEAEKNGSGILHKRLSEVDPDAASKLHPKDTRRIIRALEVYYFTGKPISSYQRVRDNIFLYQTIMFGLFMEREKLYRRIEQRVDKMINLGLIEEVRGLLQRGYHKELKSMRGLGYKEISAFLAGESSLEQAVGLLKRNTRRFAKRQLTWFRRDDRIKWFDIEEYGGLKKVAKEITLHMKEYFKVYRKV</sequence>
<dbReference type="Proteomes" id="UP000054705">
    <property type="component" value="Unassembled WGS sequence"/>
</dbReference>
<evidence type="ECO:0000313" key="15">
    <source>
        <dbReference type="EMBL" id="KUK80920.1"/>
    </source>
</evidence>
<keyword evidence="7 12" id="KW-0819">tRNA processing</keyword>
<protein>
    <recommendedName>
        <fullName evidence="5 12">tRNA dimethylallyltransferase</fullName>
        <ecNumber evidence="4 12">2.5.1.75</ecNumber>
    </recommendedName>
</protein>
<dbReference type="NCBIfam" id="TIGR00174">
    <property type="entry name" value="miaA"/>
    <property type="match status" value="1"/>
</dbReference>
<dbReference type="AlphaFoldDB" id="A0A124FYE3"/>
<evidence type="ECO:0000256" key="4">
    <source>
        <dbReference type="ARBA" id="ARBA00012665"/>
    </source>
</evidence>
<evidence type="ECO:0000256" key="12">
    <source>
        <dbReference type="RuleBase" id="RU003783"/>
    </source>
</evidence>
<comment type="catalytic activity">
    <reaction evidence="11 12">
        <text>adenosine(37) in tRNA + dimethylallyl diphosphate = N(6)-dimethylallyladenosine(37) in tRNA + diphosphate</text>
        <dbReference type="Rhea" id="RHEA:26482"/>
        <dbReference type="Rhea" id="RHEA-COMP:10162"/>
        <dbReference type="Rhea" id="RHEA-COMP:10375"/>
        <dbReference type="ChEBI" id="CHEBI:33019"/>
        <dbReference type="ChEBI" id="CHEBI:57623"/>
        <dbReference type="ChEBI" id="CHEBI:74411"/>
        <dbReference type="ChEBI" id="CHEBI:74415"/>
        <dbReference type="EC" id="2.5.1.75"/>
    </reaction>
</comment>
<evidence type="ECO:0000256" key="9">
    <source>
        <dbReference type="ARBA" id="ARBA00022840"/>
    </source>
</evidence>
<dbReference type="GO" id="GO:0006400">
    <property type="term" value="P:tRNA modification"/>
    <property type="evidence" value="ECO:0007669"/>
    <property type="project" value="TreeGrafter"/>
</dbReference>
<evidence type="ECO:0000256" key="5">
    <source>
        <dbReference type="ARBA" id="ARBA00017477"/>
    </source>
</evidence>